<comment type="caution">
    <text evidence="2">The sequence shown here is derived from an EMBL/GenBank/DDBJ whole genome shotgun (WGS) entry which is preliminary data.</text>
</comment>
<feature type="region of interest" description="Disordered" evidence="1">
    <location>
        <begin position="117"/>
        <end position="258"/>
    </location>
</feature>
<dbReference type="EMBL" id="SNSC02000005">
    <property type="protein sequence ID" value="TID24029.1"/>
    <property type="molecule type" value="Genomic_DNA"/>
</dbReference>
<reference evidence="2 3" key="1">
    <citation type="submission" date="2019-04" db="EMBL/GenBank/DDBJ databases">
        <title>High contiguity whole genome sequence and gene annotation resource for two Venturia nashicola isolates.</title>
        <authorList>
            <person name="Prokchorchik M."/>
            <person name="Won K."/>
            <person name="Lee Y."/>
            <person name="Choi E.D."/>
            <person name="Segonzac C."/>
            <person name="Sohn K.H."/>
        </authorList>
    </citation>
    <scope>NUCLEOTIDE SEQUENCE [LARGE SCALE GENOMIC DNA]</scope>
    <source>
        <strain evidence="2 3">PRI2</strain>
    </source>
</reference>
<dbReference type="Pfam" id="PF08316">
    <property type="entry name" value="Pal1"/>
    <property type="match status" value="1"/>
</dbReference>
<protein>
    <submittedName>
        <fullName evidence="2">Pal1-domain-containing protein</fullName>
    </submittedName>
</protein>
<feature type="compositionally biased region" description="Basic and acidic residues" evidence="1">
    <location>
        <begin position="145"/>
        <end position="155"/>
    </location>
</feature>
<feature type="compositionally biased region" description="Polar residues" evidence="1">
    <location>
        <begin position="48"/>
        <end position="75"/>
    </location>
</feature>
<name>A0A4Z1PAA3_9PEZI</name>
<dbReference type="PANTHER" id="PTHR28307">
    <property type="entry name" value="PROTEIN PAL1"/>
    <property type="match status" value="1"/>
</dbReference>
<accession>A0A4Z1PAA3</accession>
<evidence type="ECO:0000313" key="3">
    <source>
        <dbReference type="Proteomes" id="UP000298493"/>
    </source>
</evidence>
<feature type="region of interest" description="Disordered" evidence="1">
    <location>
        <begin position="384"/>
        <end position="560"/>
    </location>
</feature>
<keyword evidence="3" id="KW-1185">Reference proteome</keyword>
<dbReference type="STRING" id="86259.A0A4Z1PAA3"/>
<feature type="compositionally biased region" description="Basic residues" evidence="1">
    <location>
        <begin position="548"/>
        <end position="560"/>
    </location>
</feature>
<dbReference type="GO" id="GO:0005737">
    <property type="term" value="C:cytoplasm"/>
    <property type="evidence" value="ECO:0007669"/>
    <property type="project" value="TreeGrafter"/>
</dbReference>
<feature type="compositionally biased region" description="Basic and acidic residues" evidence="1">
    <location>
        <begin position="216"/>
        <end position="243"/>
    </location>
</feature>
<feature type="compositionally biased region" description="Basic and acidic residues" evidence="1">
    <location>
        <begin position="494"/>
        <end position="511"/>
    </location>
</feature>
<feature type="compositionally biased region" description="Polar residues" evidence="1">
    <location>
        <begin position="119"/>
        <end position="134"/>
    </location>
</feature>
<organism evidence="2 3">
    <name type="scientific">Venturia nashicola</name>
    <dbReference type="NCBI Taxonomy" id="86259"/>
    <lineage>
        <taxon>Eukaryota</taxon>
        <taxon>Fungi</taxon>
        <taxon>Dikarya</taxon>
        <taxon>Ascomycota</taxon>
        <taxon>Pezizomycotina</taxon>
        <taxon>Dothideomycetes</taxon>
        <taxon>Pleosporomycetidae</taxon>
        <taxon>Venturiales</taxon>
        <taxon>Venturiaceae</taxon>
        <taxon>Venturia</taxon>
    </lineage>
</organism>
<dbReference type="PANTHER" id="PTHR28307:SF2">
    <property type="entry name" value="PROTEIN PAL1"/>
    <property type="match status" value="1"/>
</dbReference>
<feature type="compositionally biased region" description="Pro residues" evidence="1">
    <location>
        <begin position="451"/>
        <end position="463"/>
    </location>
</feature>
<gene>
    <name evidence="2" type="ORF">E6O75_ATG02394</name>
</gene>
<proteinExistence type="predicted"/>
<dbReference type="AlphaFoldDB" id="A0A4Z1PAA3"/>
<evidence type="ECO:0000256" key="1">
    <source>
        <dbReference type="SAM" id="MobiDB-lite"/>
    </source>
</evidence>
<feature type="region of interest" description="Disordered" evidence="1">
    <location>
        <begin position="1"/>
        <end position="105"/>
    </location>
</feature>
<dbReference type="OrthoDB" id="5352132at2759"/>
<dbReference type="InterPro" id="IPR013226">
    <property type="entry name" value="Pal1"/>
</dbReference>
<feature type="compositionally biased region" description="Low complexity" evidence="1">
    <location>
        <begin position="15"/>
        <end position="28"/>
    </location>
</feature>
<sequence length="560" mass="61159">MASLLEPGQQQEQHASPALSLNLNSNNPFRNPRTGSALPSPALPSPQVGRSANGTPVNQTLKPVNTNPFLATFEQTDAPKLSNPPPPVISSSPTTMAPSGAIDSDAAQLFHRLTLVDTGDSTTPSIAQQQQTRGATHPMPNHRPSRSDLDQERRAGSRRGPQVRRPRPSEELDIFASPDRKNSTTVRNRRNSESSVLEKSSLTEEERKRRERRHRERDARSRDKGASPSKARDASRASRDGKATKSSSTRVKKPRGMDLIDQLDQTGIYGGGFFHHDGPFDAANPHRNRKRDNRAPMRAFPATSANMMLGGSGPLNKGIDLERFHGVGEQGFQDYGKAGNELPRRPDGPGRAVTATHFDPVSRVEPIHAEETMGLGTSTFLEGAPASKKAVMQRRESETQMPEQGFAPGPGLGRKKSLAQRFRGGIRGDRPTRSPELPRYNNGVNDAAMPDSPPQPPRVPPIPSREAREVQSAGGPSRIHQGENNPFDSMYDEAYDKKGASISIAERERGGRARAPSSPMRPVERRITTDSADGDTEPRPTGFLNRVKSLKGGRRVRRPS</sequence>
<dbReference type="Proteomes" id="UP000298493">
    <property type="component" value="Unassembled WGS sequence"/>
</dbReference>
<evidence type="ECO:0000313" key="2">
    <source>
        <dbReference type="EMBL" id="TID24029.1"/>
    </source>
</evidence>